<organism evidence="1 2">
    <name type="scientific">Vigna unguiculata</name>
    <name type="common">Cowpea</name>
    <dbReference type="NCBI Taxonomy" id="3917"/>
    <lineage>
        <taxon>Eukaryota</taxon>
        <taxon>Viridiplantae</taxon>
        <taxon>Streptophyta</taxon>
        <taxon>Embryophyta</taxon>
        <taxon>Tracheophyta</taxon>
        <taxon>Spermatophyta</taxon>
        <taxon>Magnoliopsida</taxon>
        <taxon>eudicotyledons</taxon>
        <taxon>Gunneridae</taxon>
        <taxon>Pentapetalae</taxon>
        <taxon>rosids</taxon>
        <taxon>fabids</taxon>
        <taxon>Fabales</taxon>
        <taxon>Fabaceae</taxon>
        <taxon>Papilionoideae</taxon>
        <taxon>50 kb inversion clade</taxon>
        <taxon>NPAAA clade</taxon>
        <taxon>indigoferoid/millettioid clade</taxon>
        <taxon>Phaseoleae</taxon>
        <taxon>Vigna</taxon>
    </lineage>
</organism>
<evidence type="ECO:0000313" key="1">
    <source>
        <dbReference type="EMBL" id="QCE04232.1"/>
    </source>
</evidence>
<accession>A0A4D6MUG6</accession>
<proteinExistence type="predicted"/>
<dbReference type="AlphaFoldDB" id="A0A4D6MUG6"/>
<keyword evidence="2" id="KW-1185">Reference proteome</keyword>
<evidence type="ECO:0000313" key="2">
    <source>
        <dbReference type="Proteomes" id="UP000501690"/>
    </source>
</evidence>
<gene>
    <name evidence="1" type="ORF">DEO72_LG8g2266</name>
</gene>
<reference evidence="1 2" key="1">
    <citation type="submission" date="2019-04" db="EMBL/GenBank/DDBJ databases">
        <title>An improved genome assembly and genetic linkage map for asparagus bean, Vigna unguiculata ssp. sesquipedialis.</title>
        <authorList>
            <person name="Xia Q."/>
            <person name="Zhang R."/>
            <person name="Dong Y."/>
        </authorList>
    </citation>
    <scope>NUCLEOTIDE SEQUENCE [LARGE SCALE GENOMIC DNA]</scope>
    <source>
        <tissue evidence="1">Leaf</tissue>
    </source>
</reference>
<dbReference type="Proteomes" id="UP000501690">
    <property type="component" value="Linkage Group LG8"/>
</dbReference>
<sequence>MPKSVVVRYWYGAWWHGANYQAVGCKTVAVTTVSVRRLTAGMCPPGGDEVVWFVFFSGAWRWGYDRRAVFCQYPLSCV</sequence>
<dbReference type="EMBL" id="CP039352">
    <property type="protein sequence ID" value="QCE04232.1"/>
    <property type="molecule type" value="Genomic_DNA"/>
</dbReference>
<name>A0A4D6MUG6_VIGUN</name>
<protein>
    <submittedName>
        <fullName evidence="1">Uncharacterized protein</fullName>
    </submittedName>
</protein>